<evidence type="ECO:0000313" key="1">
    <source>
        <dbReference type="EMBL" id="KKA06215.1"/>
    </source>
</evidence>
<accession>A0A0F4XK98</accession>
<name>A0A0F4XK98_9PSED</name>
<sequence length="446" mass="49160">MTRKSIGLLVRFDESRRADLIKWKIGEGFESFSDALSVSDWDVGQLSTALLSFSESTIDYICLAKKGNQVVTSKSRVEFSSILDLESIKISEVEAVLPTVVQRYFIKASQGIGGAIPPKTWGATIDVVKELRPHLVSEIDRILSLQRFSGMRFHGSVAEVQIQEREALGISLDIFSGSNKLRNRVLSEWAPPAEAVSDFDEETHSAILLSLPTSSPSFLSGISTRYIQEESAIQHDLYTWPGDVPVHSGGISVFEQGGRKLTVIYANRNALEHTLGVDLIYYNELFELFVLVQYKIMNDEGSGMVYRPDAQLSTELARMDKFSHAVKSTAPLASHEAHRLSDDGFMVKMVPNTGLMPASGELIKGMYLSRDYMNFLISPAGPKGPRGGGQITFENSPRYLTNTDFSTLVHAGWIGTRGAGTSMIKALIQSYVSTGRALLIAHEARK</sequence>
<dbReference type="EMBL" id="JZXC01000019">
    <property type="protein sequence ID" value="KKA06215.1"/>
    <property type="molecule type" value="Genomic_DNA"/>
</dbReference>
<gene>
    <name evidence="1" type="ORF">VP02_18870</name>
</gene>
<dbReference type="AlphaFoldDB" id="A0A0F4XK98"/>
<comment type="caution">
    <text evidence="1">The sequence shown here is derived from an EMBL/GenBank/DDBJ whole genome shotgun (WGS) entry which is preliminary data.</text>
</comment>
<dbReference type="OrthoDB" id="4528132at2"/>
<reference evidence="1 2" key="1">
    <citation type="submission" date="2015-03" db="EMBL/GenBank/DDBJ databases">
        <title>Pseudomonas fluorescens 1855-344 Genome sequencing and assembly.</title>
        <authorList>
            <person name="Eng W.W.H."/>
            <person name="Gan H.M."/>
            <person name="Savka M.A."/>
        </authorList>
    </citation>
    <scope>NUCLEOTIDE SEQUENCE [LARGE SCALE GENOMIC DNA]</scope>
    <source>
        <strain evidence="1 2">1855-344</strain>
    </source>
</reference>
<dbReference type="PATRIC" id="fig|132476.4.peg.1950"/>
<evidence type="ECO:0000313" key="2">
    <source>
        <dbReference type="Proteomes" id="UP000033662"/>
    </source>
</evidence>
<protein>
    <submittedName>
        <fullName evidence="1">Uncharacterized protein</fullName>
    </submittedName>
</protein>
<dbReference type="Proteomes" id="UP000033662">
    <property type="component" value="Unassembled WGS sequence"/>
</dbReference>
<proteinExistence type="predicted"/>
<organism evidence="1 2">
    <name type="scientific">Pseudomonas kilonensis</name>
    <dbReference type="NCBI Taxonomy" id="132476"/>
    <lineage>
        <taxon>Bacteria</taxon>
        <taxon>Pseudomonadati</taxon>
        <taxon>Pseudomonadota</taxon>
        <taxon>Gammaproteobacteria</taxon>
        <taxon>Pseudomonadales</taxon>
        <taxon>Pseudomonadaceae</taxon>
        <taxon>Pseudomonas</taxon>
    </lineage>
</organism>